<feature type="domain" description="CAP-Gly" evidence="3">
    <location>
        <begin position="138"/>
        <end position="180"/>
    </location>
</feature>
<feature type="coiled-coil region" evidence="1">
    <location>
        <begin position="907"/>
        <end position="959"/>
    </location>
</feature>
<evidence type="ECO:0000313" key="6">
    <source>
        <dbReference type="WBParaSite" id="HPBE_0001063801-mRNA-1"/>
    </source>
</evidence>
<feature type="region of interest" description="Disordered" evidence="2">
    <location>
        <begin position="739"/>
        <end position="769"/>
    </location>
</feature>
<dbReference type="Gene3D" id="2.30.30.190">
    <property type="entry name" value="CAP Gly-rich-like domain"/>
    <property type="match status" value="2"/>
</dbReference>
<feature type="coiled-coil region" evidence="1">
    <location>
        <begin position="1002"/>
        <end position="1064"/>
    </location>
</feature>
<dbReference type="GO" id="GO:0051010">
    <property type="term" value="F:microtubule plus-end binding"/>
    <property type="evidence" value="ECO:0007669"/>
    <property type="project" value="TreeGrafter"/>
</dbReference>
<keyword evidence="1" id="KW-0175">Coiled coil</keyword>
<sequence length="1358" mass="152745">MQRADSRESVLSLTSCVSGVGSWQVGDRARIDQRSGTVAYVGPTKFAPGEWIGLVLDEPFGKNDGSVQGYRYFSCNPDHGLFCKSSKLDRILLSPARFKSPTPGEGDVKSPYAAEFGFDIGDRVLVSGGKQGVVRFLGETEFAQGIWAGIELEQPLGKNDGSVQGKRYFTCKTPYGVFVPASKTQKAPSQTPHRLKYQNHNYSSRGSDNAAIKALQDALQEKERHVEQLMRERDMERSEISHPGNDDQAAKISRLESERRAMKTELLAKDKIIEDLNFRLEEEVISKDCQLEELKKEMATSAGGEESLDTHAALNSEIASLKHELALVREENEKHQQLLEAEKIYREGKEKLLDAIRTELEAAKEQLLAESTTRGSELQEAKAAAEEKTRLLEVAENSRQVMQKELEKTKVELETALKKAEEQKKMVENLTSNKESSDTVLKQRLTTIEKELEDKIKETQTIAEEKKSLEDAVKDMEKQIGETKEAIEAVRQEKTSAEATLETLKSEKTSAEELLAEEKKRGETIINEHLQRIKELTAEKEATEAALSAAKASSDCLLVEKGELETRLTAVMENSDGASKDAEQRCLTLEKKLKEAEAEHSAALSAAQSKHEELSEKCSDLEAKLASMEKNLMEEKELFNSKEKALLEELASQAAKWKTEEQDLMAKLEKERAALEQITSEKSDMEKALQDAVEELKRTKEEVQQLNDKEKALQEELSKNTAKWKADEKELMEQLEKQRAAIESVTSEKSGIEERMRDTEEELKKANEDIQKLNDKAKAIQDEMASQAAKWRTAEQELLETLEKERETLNASTSEKNRLEKMTQDIEQELTRAKEDSQKLTEKLDAVTKQRQAVEDEKADVEEQLRRQVSAFTTLQSSVNASSLDQSALAKELSSATTLCAERLEEVTRLQGVVKSLEDKVHSLESTSSELSGKLNAEEERFKKSIKEKDDAIKELQQSLVQETTMRSKIEKDVRVKSDEITTLQRSIEQLTASSAENAAVLFKVRSELSAMEAEMETARKEREAVVLEKESGQNELAAMSTRVRELEEKLVESQKAMEEECKKKMGDYEAHDAKLQEELSAANEKNAQETTMRSKIEKDVRVKSDEIATLQRSIEQLTASSAENAALLFKVRSELSTMEAEMEAARKERDAAMLEKESGQNELEAMSIRVRELEEKLVESQKAMEEECKKKVSDYEVQDAKLQEELSAANEKNAQVGDLAKVGDTLKQRCDVQESAYCARDARRGLVLSSEVKLNVEELARLSQQLEETKSRADDATQIKENLEQLQSQHKQLEEELTRVTSEKDELRCELSAFIGVFQLKTLSTAQLKEGETVQVLNKELAAATSLNAEYLKEKEG</sequence>
<reference evidence="4 5" key="1">
    <citation type="submission" date="2018-11" db="EMBL/GenBank/DDBJ databases">
        <authorList>
            <consortium name="Pathogen Informatics"/>
        </authorList>
    </citation>
    <scope>NUCLEOTIDE SEQUENCE [LARGE SCALE GENOMIC DNA]</scope>
</reference>
<dbReference type="GO" id="GO:0031122">
    <property type="term" value="P:cytoplasmic microtubule organization"/>
    <property type="evidence" value="ECO:0007669"/>
    <property type="project" value="TreeGrafter"/>
</dbReference>
<feature type="compositionally biased region" description="Basic and acidic residues" evidence="2">
    <location>
        <begin position="750"/>
        <end position="769"/>
    </location>
</feature>
<dbReference type="GO" id="GO:0035371">
    <property type="term" value="C:microtubule plus-end"/>
    <property type="evidence" value="ECO:0007669"/>
    <property type="project" value="TreeGrafter"/>
</dbReference>
<dbReference type="PROSITE" id="PS50245">
    <property type="entry name" value="CAP_GLY_2"/>
    <property type="match status" value="2"/>
</dbReference>
<evidence type="ECO:0000259" key="3">
    <source>
        <dbReference type="PROSITE" id="PS50245"/>
    </source>
</evidence>
<dbReference type="Proteomes" id="UP000050761">
    <property type="component" value="Unassembled WGS sequence"/>
</dbReference>
<dbReference type="InterPro" id="IPR036859">
    <property type="entry name" value="CAP-Gly_dom_sf"/>
</dbReference>
<dbReference type="GO" id="GO:0005634">
    <property type="term" value="C:nucleus"/>
    <property type="evidence" value="ECO:0007669"/>
    <property type="project" value="TreeGrafter"/>
</dbReference>
<evidence type="ECO:0000313" key="4">
    <source>
        <dbReference type="EMBL" id="VDO85803.1"/>
    </source>
</evidence>
<feature type="domain" description="CAP-Gly" evidence="3">
    <location>
        <begin position="42"/>
        <end position="84"/>
    </location>
</feature>
<dbReference type="SMART" id="SM01052">
    <property type="entry name" value="CAP_GLY"/>
    <property type="match status" value="2"/>
</dbReference>
<protein>
    <submittedName>
        <fullName evidence="6">CAP-Gly domain-containing protein</fullName>
    </submittedName>
</protein>
<gene>
    <name evidence="4" type="ORF">HPBE_LOCUS10639</name>
</gene>
<dbReference type="PANTHER" id="PTHR18916:SF82">
    <property type="entry name" value="CAP-GLY DOMAIN-CONTAINING PROTEIN"/>
    <property type="match status" value="1"/>
</dbReference>
<accession>A0A3P8A4G4</accession>
<keyword evidence="5" id="KW-1185">Reference proteome</keyword>
<dbReference type="OrthoDB" id="2130750at2759"/>
<feature type="coiled-coil region" evidence="1">
    <location>
        <begin position="1129"/>
        <end position="1213"/>
    </location>
</feature>
<evidence type="ECO:0000256" key="2">
    <source>
        <dbReference type="SAM" id="MobiDB-lite"/>
    </source>
</evidence>
<dbReference type="EMBL" id="UZAH01026828">
    <property type="protein sequence ID" value="VDO85803.1"/>
    <property type="molecule type" value="Genomic_DNA"/>
</dbReference>
<feature type="coiled-coil region" evidence="1">
    <location>
        <begin position="1250"/>
        <end position="1311"/>
    </location>
</feature>
<name>A0A3P8A4G4_HELPZ</name>
<dbReference type="InterPro" id="IPR000938">
    <property type="entry name" value="CAP-Gly_domain"/>
</dbReference>
<organism evidence="4">
    <name type="scientific">Heligmosomoides polygyrus</name>
    <name type="common">Parasitic roundworm</name>
    <dbReference type="NCBI Taxonomy" id="6339"/>
    <lineage>
        <taxon>Eukaryota</taxon>
        <taxon>Metazoa</taxon>
        <taxon>Ecdysozoa</taxon>
        <taxon>Nematoda</taxon>
        <taxon>Chromadorea</taxon>
        <taxon>Rhabditida</taxon>
        <taxon>Rhabditina</taxon>
        <taxon>Rhabditomorpha</taxon>
        <taxon>Strongyloidea</taxon>
        <taxon>Heligmosomidae</taxon>
        <taxon>Heligmosomoides</taxon>
    </lineage>
</organism>
<feature type="coiled-coil region" evidence="1">
    <location>
        <begin position="212"/>
        <end position="553"/>
    </location>
</feature>
<proteinExistence type="predicted"/>
<dbReference type="Pfam" id="PF01302">
    <property type="entry name" value="CAP_GLY"/>
    <property type="match status" value="2"/>
</dbReference>
<evidence type="ECO:0000256" key="1">
    <source>
        <dbReference type="SAM" id="Coils"/>
    </source>
</evidence>
<dbReference type="GO" id="GO:0005938">
    <property type="term" value="C:cell cortex"/>
    <property type="evidence" value="ECO:0007669"/>
    <property type="project" value="TreeGrafter"/>
</dbReference>
<dbReference type="PROSITE" id="PS00845">
    <property type="entry name" value="CAP_GLY_1"/>
    <property type="match status" value="2"/>
</dbReference>
<dbReference type="PANTHER" id="PTHR18916">
    <property type="entry name" value="DYNACTIN 1-RELATED MICROTUBULE-BINDING"/>
    <property type="match status" value="1"/>
</dbReference>
<dbReference type="WBParaSite" id="HPBE_0001063801-mRNA-1">
    <property type="protein sequence ID" value="HPBE_0001063801-mRNA-1"/>
    <property type="gene ID" value="HPBE_0001063801"/>
</dbReference>
<evidence type="ECO:0000313" key="5">
    <source>
        <dbReference type="Proteomes" id="UP000050761"/>
    </source>
</evidence>
<reference evidence="6" key="2">
    <citation type="submission" date="2019-09" db="UniProtKB">
        <authorList>
            <consortium name="WormBaseParasite"/>
        </authorList>
    </citation>
    <scope>IDENTIFICATION</scope>
</reference>
<dbReference type="SUPFAM" id="SSF74924">
    <property type="entry name" value="Cap-Gly domain"/>
    <property type="match status" value="2"/>
</dbReference>